<evidence type="ECO:0000313" key="2">
    <source>
        <dbReference type="EMBL" id="KAJ1919356.1"/>
    </source>
</evidence>
<keyword evidence="3" id="KW-1185">Reference proteome</keyword>
<sequence>MLGPSAFEEGAGLGASRKHYTNTAQVSKFVKKILYSSLYSFSTSNTMHGRASYSTELGAVPKLYESQNQHQHHNENRQYQSQQLYQPGYHNKSSSTVYASSLNSRPNLQSEIFEAHYPLPQPTQQSKDPYFGPRKKGVRFSNNLVEVRVFESTEPISSTRSEADSSREPDC</sequence>
<proteinExistence type="predicted"/>
<gene>
    <name evidence="2" type="ORF">H4219_002044</name>
</gene>
<feature type="compositionally biased region" description="Basic and acidic residues" evidence="1">
    <location>
        <begin position="161"/>
        <end position="171"/>
    </location>
</feature>
<protein>
    <submittedName>
        <fullName evidence="2">Uncharacterized protein</fullName>
    </submittedName>
</protein>
<dbReference type="EMBL" id="JANBPU010000028">
    <property type="protein sequence ID" value="KAJ1919356.1"/>
    <property type="molecule type" value="Genomic_DNA"/>
</dbReference>
<organism evidence="2 3">
    <name type="scientific">Mycoemilia scoparia</name>
    <dbReference type="NCBI Taxonomy" id="417184"/>
    <lineage>
        <taxon>Eukaryota</taxon>
        <taxon>Fungi</taxon>
        <taxon>Fungi incertae sedis</taxon>
        <taxon>Zoopagomycota</taxon>
        <taxon>Kickxellomycotina</taxon>
        <taxon>Kickxellomycetes</taxon>
        <taxon>Kickxellales</taxon>
        <taxon>Kickxellaceae</taxon>
        <taxon>Mycoemilia</taxon>
    </lineage>
</organism>
<evidence type="ECO:0000313" key="3">
    <source>
        <dbReference type="Proteomes" id="UP001150538"/>
    </source>
</evidence>
<feature type="region of interest" description="Disordered" evidence="1">
    <location>
        <begin position="152"/>
        <end position="171"/>
    </location>
</feature>
<comment type="caution">
    <text evidence="2">The sequence shown here is derived from an EMBL/GenBank/DDBJ whole genome shotgun (WGS) entry which is preliminary data.</text>
</comment>
<accession>A0A9W8A275</accession>
<name>A0A9W8A275_9FUNG</name>
<dbReference type="Proteomes" id="UP001150538">
    <property type="component" value="Unassembled WGS sequence"/>
</dbReference>
<dbReference type="AlphaFoldDB" id="A0A9W8A275"/>
<reference evidence="2" key="1">
    <citation type="submission" date="2022-07" db="EMBL/GenBank/DDBJ databases">
        <title>Phylogenomic reconstructions and comparative analyses of Kickxellomycotina fungi.</title>
        <authorList>
            <person name="Reynolds N.K."/>
            <person name="Stajich J.E."/>
            <person name="Barry K."/>
            <person name="Grigoriev I.V."/>
            <person name="Crous P."/>
            <person name="Smith M.E."/>
        </authorList>
    </citation>
    <scope>NUCLEOTIDE SEQUENCE</scope>
    <source>
        <strain evidence="2">NBRC 100468</strain>
    </source>
</reference>
<evidence type="ECO:0000256" key="1">
    <source>
        <dbReference type="SAM" id="MobiDB-lite"/>
    </source>
</evidence>